<dbReference type="Pfam" id="PF06570">
    <property type="entry name" value="DUF1129"/>
    <property type="match status" value="1"/>
</dbReference>
<name>A0A9W5U1L8_9BACI</name>
<keyword evidence="3" id="KW-1185">Reference proteome</keyword>
<dbReference type="PANTHER" id="PTHR41307:SF1">
    <property type="entry name" value="MEMBRANE PROTEIN"/>
    <property type="match status" value="1"/>
</dbReference>
<gene>
    <name evidence="2" type="ORF">GCM10011409_36690</name>
</gene>
<evidence type="ECO:0008006" key="4">
    <source>
        <dbReference type="Google" id="ProtNLM"/>
    </source>
</evidence>
<feature type="transmembrane region" description="Helical" evidence="1">
    <location>
        <begin position="200"/>
        <end position="222"/>
    </location>
</feature>
<dbReference type="Gene3D" id="1.10.1900.10">
    <property type="entry name" value="c-terminal domain of poly(a) binding protein"/>
    <property type="match status" value="1"/>
</dbReference>
<keyword evidence="1" id="KW-0812">Transmembrane</keyword>
<sequence>MNAKELIALNNEKREQLNKENLAYYEEMLVFIRLSFNKSEQQTEELLLELLEHLLQAQAEGRSAEEVFGADPKAYCQELIGEIPKEQTKQQIPFIAHVVLQFLAFISLVTGIVQLGLFYFFGIGLNTVSISLGAGLVTILIFLALLYSFIFIIFKWIKRSSFKNKQLKKWVEFIQLWLICTIHIGLLAFVPRLIPDFGPVITLHAIWFAVVGVVLYLVSYLVKRSW</sequence>
<organism evidence="2 3">
    <name type="scientific">Lentibacillus populi</name>
    <dbReference type="NCBI Taxonomy" id="1827502"/>
    <lineage>
        <taxon>Bacteria</taxon>
        <taxon>Bacillati</taxon>
        <taxon>Bacillota</taxon>
        <taxon>Bacilli</taxon>
        <taxon>Bacillales</taxon>
        <taxon>Bacillaceae</taxon>
        <taxon>Lentibacillus</taxon>
    </lineage>
</organism>
<evidence type="ECO:0000313" key="3">
    <source>
        <dbReference type="Proteomes" id="UP000621492"/>
    </source>
</evidence>
<dbReference type="PANTHER" id="PTHR41307">
    <property type="entry name" value="MEMBRANE PROTEIN-RELATED"/>
    <property type="match status" value="1"/>
</dbReference>
<dbReference type="EMBL" id="BMJD01000040">
    <property type="protein sequence ID" value="GGB55697.1"/>
    <property type="molecule type" value="Genomic_DNA"/>
</dbReference>
<reference evidence="2" key="2">
    <citation type="submission" date="2020-09" db="EMBL/GenBank/DDBJ databases">
        <authorList>
            <person name="Sun Q."/>
            <person name="Zhou Y."/>
        </authorList>
    </citation>
    <scope>NUCLEOTIDE SEQUENCE</scope>
    <source>
        <strain evidence="2">CGMCC 1.15454</strain>
    </source>
</reference>
<evidence type="ECO:0000256" key="1">
    <source>
        <dbReference type="SAM" id="Phobius"/>
    </source>
</evidence>
<feature type="transmembrane region" description="Helical" evidence="1">
    <location>
        <begin position="132"/>
        <end position="154"/>
    </location>
</feature>
<feature type="transmembrane region" description="Helical" evidence="1">
    <location>
        <begin position="174"/>
        <end position="194"/>
    </location>
</feature>
<comment type="caution">
    <text evidence="2">The sequence shown here is derived from an EMBL/GenBank/DDBJ whole genome shotgun (WGS) entry which is preliminary data.</text>
</comment>
<keyword evidence="1" id="KW-1133">Transmembrane helix</keyword>
<dbReference type="SUPFAM" id="SSF158560">
    <property type="entry name" value="BH3980-like"/>
    <property type="match status" value="1"/>
</dbReference>
<protein>
    <recommendedName>
        <fullName evidence="4">DUF1129 domain-containing protein</fullName>
    </recommendedName>
</protein>
<reference evidence="2" key="1">
    <citation type="journal article" date="2014" name="Int. J. Syst. Evol. Microbiol.">
        <title>Complete genome sequence of Corynebacterium casei LMG S-19264T (=DSM 44701T), isolated from a smear-ripened cheese.</title>
        <authorList>
            <consortium name="US DOE Joint Genome Institute (JGI-PGF)"/>
            <person name="Walter F."/>
            <person name="Albersmeier A."/>
            <person name="Kalinowski J."/>
            <person name="Ruckert C."/>
        </authorList>
    </citation>
    <scope>NUCLEOTIDE SEQUENCE</scope>
    <source>
        <strain evidence="2">CGMCC 1.15454</strain>
    </source>
</reference>
<dbReference type="Proteomes" id="UP000621492">
    <property type="component" value="Unassembled WGS sequence"/>
</dbReference>
<proteinExistence type="predicted"/>
<dbReference type="AlphaFoldDB" id="A0A9W5U1L8"/>
<feature type="transmembrane region" description="Helical" evidence="1">
    <location>
        <begin position="94"/>
        <end position="120"/>
    </location>
</feature>
<dbReference type="InterPro" id="IPR009214">
    <property type="entry name" value="DUF1129"/>
</dbReference>
<dbReference type="RefSeq" id="WP_088051063.1">
    <property type="nucleotide sequence ID" value="NZ_BMJD01000040.1"/>
</dbReference>
<evidence type="ECO:0000313" key="2">
    <source>
        <dbReference type="EMBL" id="GGB55697.1"/>
    </source>
</evidence>
<keyword evidence="1" id="KW-0472">Membrane</keyword>
<accession>A0A9W5U1L8</accession>